<evidence type="ECO:0000259" key="5">
    <source>
        <dbReference type="PROSITE" id="PS50118"/>
    </source>
</evidence>
<feature type="domain" description="HMG box" evidence="5">
    <location>
        <begin position="6"/>
        <end position="71"/>
    </location>
</feature>
<gene>
    <name evidence="6" type="ORF">VNI00_015416</name>
</gene>
<name>A0AAW0BL08_9AGAR</name>
<dbReference type="SMART" id="SM00398">
    <property type="entry name" value="HMG"/>
    <property type="match status" value="1"/>
</dbReference>
<dbReference type="InterPro" id="IPR009071">
    <property type="entry name" value="HMG_box_dom"/>
</dbReference>
<dbReference type="GO" id="GO:0000978">
    <property type="term" value="F:RNA polymerase II cis-regulatory region sequence-specific DNA binding"/>
    <property type="evidence" value="ECO:0007669"/>
    <property type="project" value="TreeGrafter"/>
</dbReference>
<proteinExistence type="predicted"/>
<keyword evidence="7" id="KW-1185">Reference proteome</keyword>
<accession>A0AAW0BL08</accession>
<reference evidence="6 7" key="1">
    <citation type="submission" date="2024-01" db="EMBL/GenBank/DDBJ databases">
        <title>A draft genome for a cacao thread blight-causing isolate of Paramarasmius palmivorus.</title>
        <authorList>
            <person name="Baruah I.K."/>
            <person name="Bukari Y."/>
            <person name="Amoako-Attah I."/>
            <person name="Meinhardt L.W."/>
            <person name="Bailey B.A."/>
            <person name="Cohen S.P."/>
        </authorList>
    </citation>
    <scope>NUCLEOTIDE SEQUENCE [LARGE SCALE GENOMIC DNA]</scope>
    <source>
        <strain evidence="6 7">GH-12</strain>
    </source>
</reference>
<dbReference type="Pfam" id="PF00505">
    <property type="entry name" value="HMG_box"/>
    <property type="match status" value="1"/>
</dbReference>
<dbReference type="EMBL" id="JAYKXP010000099">
    <property type="protein sequence ID" value="KAK7026874.1"/>
    <property type="molecule type" value="Genomic_DNA"/>
</dbReference>
<dbReference type="GO" id="GO:0030154">
    <property type="term" value="P:cell differentiation"/>
    <property type="evidence" value="ECO:0007669"/>
    <property type="project" value="TreeGrafter"/>
</dbReference>
<evidence type="ECO:0000256" key="4">
    <source>
        <dbReference type="SAM" id="MobiDB-lite"/>
    </source>
</evidence>
<dbReference type="Gene3D" id="1.10.30.10">
    <property type="entry name" value="High mobility group box domain"/>
    <property type="match status" value="1"/>
</dbReference>
<dbReference type="GO" id="GO:0001228">
    <property type="term" value="F:DNA-binding transcription activator activity, RNA polymerase II-specific"/>
    <property type="evidence" value="ECO:0007669"/>
    <property type="project" value="TreeGrafter"/>
</dbReference>
<feature type="compositionally biased region" description="Low complexity" evidence="4">
    <location>
        <begin position="114"/>
        <end position="127"/>
    </location>
</feature>
<feature type="region of interest" description="Disordered" evidence="4">
    <location>
        <begin position="83"/>
        <end position="135"/>
    </location>
</feature>
<comment type="caution">
    <text evidence="6">The sequence shown here is derived from an EMBL/GenBank/DDBJ whole genome shotgun (WGS) entry which is preliminary data.</text>
</comment>
<evidence type="ECO:0000256" key="2">
    <source>
        <dbReference type="ARBA" id="ARBA00023163"/>
    </source>
</evidence>
<keyword evidence="3" id="KW-0539">Nucleus</keyword>
<evidence type="ECO:0000256" key="3">
    <source>
        <dbReference type="PROSITE-ProRule" id="PRU00267"/>
    </source>
</evidence>
<organism evidence="6 7">
    <name type="scientific">Paramarasmius palmivorus</name>
    <dbReference type="NCBI Taxonomy" id="297713"/>
    <lineage>
        <taxon>Eukaryota</taxon>
        <taxon>Fungi</taxon>
        <taxon>Dikarya</taxon>
        <taxon>Basidiomycota</taxon>
        <taxon>Agaricomycotina</taxon>
        <taxon>Agaricomycetes</taxon>
        <taxon>Agaricomycetidae</taxon>
        <taxon>Agaricales</taxon>
        <taxon>Marasmiineae</taxon>
        <taxon>Marasmiaceae</taxon>
        <taxon>Paramarasmius</taxon>
    </lineage>
</organism>
<dbReference type="InterPro" id="IPR036910">
    <property type="entry name" value="HMG_box_dom_sf"/>
</dbReference>
<dbReference type="PROSITE" id="PS50118">
    <property type="entry name" value="HMG_BOX_2"/>
    <property type="match status" value="1"/>
</dbReference>
<evidence type="ECO:0000256" key="1">
    <source>
        <dbReference type="ARBA" id="ARBA00023125"/>
    </source>
</evidence>
<dbReference type="AlphaFoldDB" id="A0AAW0BL08"/>
<keyword evidence="1 3" id="KW-0238">DNA-binding</keyword>
<dbReference type="GO" id="GO:0005634">
    <property type="term" value="C:nucleus"/>
    <property type="evidence" value="ECO:0007669"/>
    <property type="project" value="UniProtKB-UniRule"/>
</dbReference>
<keyword evidence="2" id="KW-0804">Transcription</keyword>
<evidence type="ECO:0000313" key="6">
    <source>
        <dbReference type="EMBL" id="KAK7026874.1"/>
    </source>
</evidence>
<dbReference type="PANTHER" id="PTHR10270">
    <property type="entry name" value="SOX TRANSCRIPTION FACTOR"/>
    <property type="match status" value="1"/>
</dbReference>
<feature type="DNA-binding region" description="HMG box" evidence="3">
    <location>
        <begin position="6"/>
        <end position="71"/>
    </location>
</feature>
<dbReference type="InterPro" id="IPR050140">
    <property type="entry name" value="SRY-related_HMG-box_TF-like"/>
</dbReference>
<evidence type="ECO:0000313" key="7">
    <source>
        <dbReference type="Proteomes" id="UP001383192"/>
    </source>
</evidence>
<dbReference type="SUPFAM" id="SSF47095">
    <property type="entry name" value="HMG-box"/>
    <property type="match status" value="1"/>
</dbReference>
<dbReference type="Proteomes" id="UP001383192">
    <property type="component" value="Unassembled WGS sequence"/>
</dbReference>
<sequence length="284" mass="32561">MSEEHIPRPPNCFIIYRSKRMKELQEEGVSGNLGAIATEEWKNFDEKVKEIYKERAKDIQKQHREQNPEWKFRPRTKEQIALAKEQAAADRLARRSARAAHPYANARPQWTGRASSSSASSSSASSAPTCHNTESPLLPPLSSVFSFHDSTRECTPKIDEAADIHQRLLELNVDPDTRGPITWNAYLEHDIDPMKFLHPTDRKAMDLSRFNPALLSDEIQLEIAYFSEKYIEPLLRSHGMCGQLYPDDEELADMFAYPKIFSGVEGDVAWDNAFDTGHFYRFEE</sequence>
<dbReference type="PANTHER" id="PTHR10270:SF161">
    <property type="entry name" value="SEX-DETERMINING REGION Y PROTEIN"/>
    <property type="match status" value="1"/>
</dbReference>
<dbReference type="CDD" id="cd01389">
    <property type="entry name" value="HMG-box_ROX1-like"/>
    <property type="match status" value="1"/>
</dbReference>
<protein>
    <recommendedName>
        <fullName evidence="5">HMG box domain-containing protein</fullName>
    </recommendedName>
</protein>